<sequence length="191" mass="22523">MNKQLEAYLRGVNIFSEEEIKAMPNYFKPLKLQKGDYFIREGQVCKKVGFIVSGILRHYYVSSKEEEVTYCLAFPGTLSAAYSSWLTQQKTFESIQAITEVTLWVINKDDFIRLEESSENWLRFSKVLAEGSYLEMEKRMLLLQKETAEKRYEDLINNYPDYLQHIPLKYLASYLGITQRHLSRLRSKKSF</sequence>
<dbReference type="InterPro" id="IPR018490">
    <property type="entry name" value="cNMP-bd_dom_sf"/>
</dbReference>
<organism evidence="2 3">
    <name type="scientific">Algivirga pacifica</name>
    <dbReference type="NCBI Taxonomy" id="1162670"/>
    <lineage>
        <taxon>Bacteria</taxon>
        <taxon>Pseudomonadati</taxon>
        <taxon>Bacteroidota</taxon>
        <taxon>Cytophagia</taxon>
        <taxon>Cytophagales</taxon>
        <taxon>Flammeovirgaceae</taxon>
        <taxon>Algivirga</taxon>
    </lineage>
</organism>
<dbReference type="EMBL" id="BAABJX010000065">
    <property type="protein sequence ID" value="GAA4850742.1"/>
    <property type="molecule type" value="Genomic_DNA"/>
</dbReference>
<name>A0ABP9DKZ4_9BACT</name>
<dbReference type="CDD" id="cd00038">
    <property type="entry name" value="CAP_ED"/>
    <property type="match status" value="1"/>
</dbReference>
<dbReference type="InterPro" id="IPR000595">
    <property type="entry name" value="cNMP-bd_dom"/>
</dbReference>
<gene>
    <name evidence="2" type="ORF">GCM10023331_39270</name>
</gene>
<dbReference type="InterPro" id="IPR014710">
    <property type="entry name" value="RmlC-like_jellyroll"/>
</dbReference>
<dbReference type="Proteomes" id="UP001500298">
    <property type="component" value="Unassembled WGS sequence"/>
</dbReference>
<evidence type="ECO:0000313" key="2">
    <source>
        <dbReference type="EMBL" id="GAA4850742.1"/>
    </source>
</evidence>
<dbReference type="Gene3D" id="2.60.120.10">
    <property type="entry name" value="Jelly Rolls"/>
    <property type="match status" value="1"/>
</dbReference>
<evidence type="ECO:0000259" key="1">
    <source>
        <dbReference type="PROSITE" id="PS50042"/>
    </source>
</evidence>
<dbReference type="Pfam" id="PF00027">
    <property type="entry name" value="cNMP_binding"/>
    <property type="match status" value="1"/>
</dbReference>
<reference evidence="3" key="1">
    <citation type="journal article" date="2019" name="Int. J. Syst. Evol. Microbiol.">
        <title>The Global Catalogue of Microorganisms (GCM) 10K type strain sequencing project: providing services to taxonomists for standard genome sequencing and annotation.</title>
        <authorList>
            <consortium name="The Broad Institute Genomics Platform"/>
            <consortium name="The Broad Institute Genome Sequencing Center for Infectious Disease"/>
            <person name="Wu L."/>
            <person name="Ma J."/>
        </authorList>
    </citation>
    <scope>NUCLEOTIDE SEQUENCE [LARGE SCALE GENOMIC DNA]</scope>
    <source>
        <strain evidence="3">JCM 18326</strain>
    </source>
</reference>
<evidence type="ECO:0000313" key="3">
    <source>
        <dbReference type="Proteomes" id="UP001500298"/>
    </source>
</evidence>
<protein>
    <submittedName>
        <fullName evidence="2">Crp/Fnr family transcriptional regulator</fullName>
    </submittedName>
</protein>
<dbReference type="SUPFAM" id="SSF51206">
    <property type="entry name" value="cAMP-binding domain-like"/>
    <property type="match status" value="1"/>
</dbReference>
<dbReference type="RefSeq" id="WP_345374964.1">
    <property type="nucleotide sequence ID" value="NZ_BAABJX010000065.1"/>
</dbReference>
<comment type="caution">
    <text evidence="2">The sequence shown here is derived from an EMBL/GenBank/DDBJ whole genome shotgun (WGS) entry which is preliminary data.</text>
</comment>
<dbReference type="PROSITE" id="PS50042">
    <property type="entry name" value="CNMP_BINDING_3"/>
    <property type="match status" value="1"/>
</dbReference>
<feature type="domain" description="Cyclic nucleotide-binding" evidence="1">
    <location>
        <begin position="15"/>
        <end position="114"/>
    </location>
</feature>
<proteinExistence type="predicted"/>
<keyword evidence="3" id="KW-1185">Reference proteome</keyword>
<accession>A0ABP9DKZ4</accession>